<dbReference type="PANTHER" id="PTHR11040:SF208">
    <property type="entry name" value="ZINC_IRON PERMEASE"/>
    <property type="match status" value="1"/>
</dbReference>
<comment type="subcellular location">
    <subcellularLocation>
        <location evidence="1">Membrane</location>
        <topology evidence="1">Multi-pass membrane protein</topology>
    </subcellularLocation>
</comment>
<evidence type="ECO:0000256" key="5">
    <source>
        <dbReference type="SAM" id="Phobius"/>
    </source>
</evidence>
<evidence type="ECO:0000313" key="6">
    <source>
        <dbReference type="EMBL" id="KAJ1352914.1"/>
    </source>
</evidence>
<sequence length="361" mass="39635">MLLPFVSGLLIFVVLVCCTFFPYFYLIRRDQNRDKHTISLSLCNCVACGVFLSTCFLGLVPHVRYQEELIRRKHAEGNLSNHGTADSQISSLSTETIVLLGFLMILVIEQITFVCSNTDFTTKMPAQPNALPSLRSLLDGETEDGRPLVDTALDDHDNSMQDIEFRSPSPLDRDPRHVMHSHVPPPRNGISARTLFLLFGLSTHSLFEGVALGVQHNMDDFMNILIAVMFHEVLCCIAYGVSMAQQQTPVRAALPTVLILSASIPAGILIAVLVDQINPNTVFLRFILEGLAAGTFVYVACVGMLSAELNSSHGHSHIGIQEEHGVHSAPHSPLQGLAKAAAVVFGVFLFWMLKFARSSHS</sequence>
<feature type="transmembrane region" description="Helical" evidence="5">
    <location>
        <begin position="221"/>
        <end position="241"/>
    </location>
</feature>
<evidence type="ECO:0000256" key="4">
    <source>
        <dbReference type="ARBA" id="ARBA00023136"/>
    </source>
</evidence>
<organism evidence="6 7">
    <name type="scientific">Parelaphostrongylus tenuis</name>
    <name type="common">Meningeal worm</name>
    <dbReference type="NCBI Taxonomy" id="148309"/>
    <lineage>
        <taxon>Eukaryota</taxon>
        <taxon>Metazoa</taxon>
        <taxon>Ecdysozoa</taxon>
        <taxon>Nematoda</taxon>
        <taxon>Chromadorea</taxon>
        <taxon>Rhabditida</taxon>
        <taxon>Rhabditina</taxon>
        <taxon>Rhabditomorpha</taxon>
        <taxon>Strongyloidea</taxon>
        <taxon>Metastrongylidae</taxon>
        <taxon>Parelaphostrongylus</taxon>
    </lineage>
</organism>
<dbReference type="EMBL" id="JAHQIW010001561">
    <property type="protein sequence ID" value="KAJ1352914.1"/>
    <property type="molecule type" value="Genomic_DNA"/>
</dbReference>
<dbReference type="Proteomes" id="UP001196413">
    <property type="component" value="Unassembled WGS sequence"/>
</dbReference>
<keyword evidence="4 5" id="KW-0472">Membrane</keyword>
<feature type="transmembrane region" description="Helical" evidence="5">
    <location>
        <begin position="336"/>
        <end position="353"/>
    </location>
</feature>
<keyword evidence="7" id="KW-1185">Reference proteome</keyword>
<proteinExistence type="predicted"/>
<dbReference type="AlphaFoldDB" id="A0AAD5QKN6"/>
<feature type="transmembrane region" description="Helical" evidence="5">
    <location>
        <begin position="97"/>
        <end position="115"/>
    </location>
</feature>
<accession>A0AAD5QKN6</accession>
<reference evidence="6" key="1">
    <citation type="submission" date="2021-06" db="EMBL/GenBank/DDBJ databases">
        <title>Parelaphostrongylus tenuis whole genome reference sequence.</title>
        <authorList>
            <person name="Garwood T.J."/>
            <person name="Larsen P.A."/>
            <person name="Fountain-Jones N.M."/>
            <person name="Garbe J.R."/>
            <person name="Macchietto M.G."/>
            <person name="Kania S.A."/>
            <person name="Gerhold R.W."/>
            <person name="Richards J.E."/>
            <person name="Wolf T.M."/>
        </authorList>
    </citation>
    <scope>NUCLEOTIDE SEQUENCE</scope>
    <source>
        <strain evidence="6">MNPRO001-30</strain>
        <tissue evidence="6">Meninges</tissue>
    </source>
</reference>
<comment type="caution">
    <text evidence="6">The sequence shown here is derived from an EMBL/GenBank/DDBJ whole genome shotgun (WGS) entry which is preliminary data.</text>
</comment>
<feature type="transmembrane region" description="Helical" evidence="5">
    <location>
        <begin position="6"/>
        <end position="26"/>
    </location>
</feature>
<gene>
    <name evidence="6" type="ORF">KIN20_009419</name>
</gene>
<protein>
    <submittedName>
        <fullName evidence="6">Uncharacterized protein</fullName>
    </submittedName>
</protein>
<feature type="transmembrane region" description="Helical" evidence="5">
    <location>
        <begin position="253"/>
        <end position="274"/>
    </location>
</feature>
<evidence type="ECO:0000256" key="1">
    <source>
        <dbReference type="ARBA" id="ARBA00004141"/>
    </source>
</evidence>
<keyword evidence="3 5" id="KW-1133">Transmembrane helix</keyword>
<feature type="transmembrane region" description="Helical" evidence="5">
    <location>
        <begin position="38"/>
        <end position="60"/>
    </location>
</feature>
<name>A0AAD5QKN6_PARTN</name>
<dbReference type="GO" id="GO:0005886">
    <property type="term" value="C:plasma membrane"/>
    <property type="evidence" value="ECO:0007669"/>
    <property type="project" value="TreeGrafter"/>
</dbReference>
<dbReference type="GO" id="GO:0005385">
    <property type="term" value="F:zinc ion transmembrane transporter activity"/>
    <property type="evidence" value="ECO:0007669"/>
    <property type="project" value="TreeGrafter"/>
</dbReference>
<evidence type="ECO:0000256" key="2">
    <source>
        <dbReference type="ARBA" id="ARBA00022692"/>
    </source>
</evidence>
<dbReference type="Pfam" id="PF02535">
    <property type="entry name" value="Zip"/>
    <property type="match status" value="1"/>
</dbReference>
<keyword evidence="2 5" id="KW-0812">Transmembrane</keyword>
<evidence type="ECO:0000313" key="7">
    <source>
        <dbReference type="Proteomes" id="UP001196413"/>
    </source>
</evidence>
<dbReference type="InterPro" id="IPR003689">
    <property type="entry name" value="ZIP"/>
</dbReference>
<dbReference type="PANTHER" id="PTHR11040">
    <property type="entry name" value="ZINC/IRON TRANSPORTER"/>
    <property type="match status" value="1"/>
</dbReference>
<feature type="transmembrane region" description="Helical" evidence="5">
    <location>
        <begin position="286"/>
        <end position="307"/>
    </location>
</feature>
<evidence type="ECO:0000256" key="3">
    <source>
        <dbReference type="ARBA" id="ARBA00022989"/>
    </source>
</evidence>